<comment type="similarity">
    <text evidence="2">Belongs to the HdrA family.</text>
</comment>
<evidence type="ECO:0000256" key="5">
    <source>
        <dbReference type="ARBA" id="ARBA00022827"/>
    </source>
</evidence>
<keyword evidence="6" id="KW-0560">Oxidoreductase</keyword>
<dbReference type="GO" id="GO:0016491">
    <property type="term" value="F:oxidoreductase activity"/>
    <property type="evidence" value="ECO:0007669"/>
    <property type="project" value="UniProtKB-KW"/>
</dbReference>
<dbReference type="SUPFAM" id="SSF51905">
    <property type="entry name" value="FAD/NAD(P)-binding domain"/>
    <property type="match status" value="1"/>
</dbReference>
<keyword evidence="3" id="KW-0004">4Fe-4S</keyword>
<evidence type="ECO:0000256" key="7">
    <source>
        <dbReference type="ARBA" id="ARBA00023004"/>
    </source>
</evidence>
<dbReference type="Gene3D" id="3.40.50.720">
    <property type="entry name" value="NAD(P)-binding Rossmann-like Domain"/>
    <property type="match status" value="1"/>
</dbReference>
<dbReference type="InterPro" id="IPR039650">
    <property type="entry name" value="HdrA-like"/>
</dbReference>
<dbReference type="PANTHER" id="PTHR43498">
    <property type="entry name" value="FERREDOXIN:COB-COM HETERODISULFIDE REDUCTASE SUBUNIT A"/>
    <property type="match status" value="1"/>
</dbReference>
<dbReference type="Gene3D" id="3.30.70.20">
    <property type="match status" value="1"/>
</dbReference>
<evidence type="ECO:0000256" key="2">
    <source>
        <dbReference type="ARBA" id="ARBA00006561"/>
    </source>
</evidence>
<keyword evidence="7" id="KW-0408">Iron</keyword>
<reference evidence="10" key="1">
    <citation type="journal article" date="2020" name="mSystems">
        <title>Genome- and Community-Level Interaction Insights into Carbon Utilization and Element Cycling Functions of Hydrothermarchaeota in Hydrothermal Sediment.</title>
        <authorList>
            <person name="Zhou Z."/>
            <person name="Liu Y."/>
            <person name="Xu W."/>
            <person name="Pan J."/>
            <person name="Luo Z.H."/>
            <person name="Li M."/>
        </authorList>
    </citation>
    <scope>NUCLEOTIDE SEQUENCE [LARGE SCALE GENOMIC DNA]</scope>
    <source>
        <strain evidence="10">SpSt-897</strain>
    </source>
</reference>
<dbReference type="GO" id="GO:0046872">
    <property type="term" value="F:metal ion binding"/>
    <property type="evidence" value="ECO:0007669"/>
    <property type="project" value="UniProtKB-KW"/>
</dbReference>
<keyword evidence="8" id="KW-0411">Iron-sulfur</keyword>
<feature type="domain" description="4Fe-4S ferredoxin-type" evidence="9">
    <location>
        <begin position="145"/>
        <end position="176"/>
    </location>
</feature>
<keyword evidence="4" id="KW-0479">Metal-binding</keyword>
<dbReference type="InterPro" id="IPR017896">
    <property type="entry name" value="4Fe4S_Fe-S-bd"/>
</dbReference>
<keyword evidence="5" id="KW-0274">FAD</keyword>
<comment type="cofactor">
    <cofactor evidence="1">
        <name>FAD</name>
        <dbReference type="ChEBI" id="CHEBI:57692"/>
    </cofactor>
</comment>
<evidence type="ECO:0000313" key="10">
    <source>
        <dbReference type="EMBL" id="HGF35514.1"/>
    </source>
</evidence>
<gene>
    <name evidence="10" type="ORF">ENW96_14230</name>
</gene>
<feature type="domain" description="4Fe-4S ferredoxin-type" evidence="9">
    <location>
        <begin position="98"/>
        <end position="125"/>
    </location>
</feature>
<sequence>MSADNNKILVVGGGMSGLTAAIEAAEAGAQVIIAEKEPYLGGRVAQLHRYFPKLCPPTCGLEIQFRRIRENPRVTFHTMAEVTQVTGSAGEFEVTVQVKPRYVNDRCVACNACAEACPAWRVNDFNFGLDKTKAAYLPFDMAFPLKYVIDMDKCPGDCGQKCLEACKYEAIDLNMQPQTFTYQVGAIVLAGGWELYDVSKVETLGRGQVNNVITNMQMERLAAANGPTGGKILRHSDNKPPKKVAFVQCAGSRDENHLPYCSYICCMASLKQVTYLREQDPEAEAAVFYIDLRTPGRYEQFMWKVRDDEKVRLIRGKVAKVEQHPGTDNVVVTVEDTVNGRRLKETFDMVVLAAGMVPSTKNNPFPLPLSYTPEGFVIPELLPEGVFAVASMKSPLDVMKSNEDATGAALKSLISLSRR</sequence>
<name>A0A7C3V718_9BACT</name>
<dbReference type="InterPro" id="IPR017900">
    <property type="entry name" value="4Fe4S_Fe_S_CS"/>
</dbReference>
<evidence type="ECO:0000259" key="9">
    <source>
        <dbReference type="PROSITE" id="PS51379"/>
    </source>
</evidence>
<dbReference type="Pfam" id="PF12831">
    <property type="entry name" value="FAD_oxidored"/>
    <property type="match status" value="1"/>
</dbReference>
<comment type="caution">
    <text evidence="10">The sequence shown here is derived from an EMBL/GenBank/DDBJ whole genome shotgun (WGS) entry which is preliminary data.</text>
</comment>
<dbReference type="PROSITE" id="PS51379">
    <property type="entry name" value="4FE4S_FER_2"/>
    <property type="match status" value="2"/>
</dbReference>
<dbReference type="PRINTS" id="PR00368">
    <property type="entry name" value="FADPNR"/>
</dbReference>
<evidence type="ECO:0000256" key="4">
    <source>
        <dbReference type="ARBA" id="ARBA00022723"/>
    </source>
</evidence>
<dbReference type="InterPro" id="IPR036188">
    <property type="entry name" value="FAD/NAD-bd_sf"/>
</dbReference>
<dbReference type="EMBL" id="DTMF01000339">
    <property type="protein sequence ID" value="HGF35514.1"/>
    <property type="molecule type" value="Genomic_DNA"/>
</dbReference>
<dbReference type="PANTHER" id="PTHR43498:SF1">
    <property type="entry name" value="COB--COM HETERODISULFIDE REDUCTASE IRON-SULFUR SUBUNIT A"/>
    <property type="match status" value="1"/>
</dbReference>
<accession>A0A7C3V718</accession>
<dbReference type="AlphaFoldDB" id="A0A7C3V718"/>
<keyword evidence="5" id="KW-0285">Flavoprotein</keyword>
<organism evidence="10">
    <name type="scientific">Desulfobacca acetoxidans</name>
    <dbReference type="NCBI Taxonomy" id="60893"/>
    <lineage>
        <taxon>Bacteria</taxon>
        <taxon>Pseudomonadati</taxon>
        <taxon>Thermodesulfobacteriota</taxon>
        <taxon>Desulfobaccia</taxon>
        <taxon>Desulfobaccales</taxon>
        <taxon>Desulfobaccaceae</taxon>
        <taxon>Desulfobacca</taxon>
    </lineage>
</organism>
<evidence type="ECO:0000256" key="3">
    <source>
        <dbReference type="ARBA" id="ARBA00022485"/>
    </source>
</evidence>
<proteinExistence type="inferred from homology"/>
<protein>
    <submittedName>
        <fullName evidence="10">CoB--CoM heterodisulfide reductase iron-sulfur subunit A family protein</fullName>
    </submittedName>
</protein>
<dbReference type="PROSITE" id="PS00198">
    <property type="entry name" value="4FE4S_FER_1"/>
    <property type="match status" value="1"/>
</dbReference>
<dbReference type="GO" id="GO:0051539">
    <property type="term" value="F:4 iron, 4 sulfur cluster binding"/>
    <property type="evidence" value="ECO:0007669"/>
    <property type="project" value="UniProtKB-KW"/>
</dbReference>
<evidence type="ECO:0000256" key="1">
    <source>
        <dbReference type="ARBA" id="ARBA00001974"/>
    </source>
</evidence>
<evidence type="ECO:0000256" key="6">
    <source>
        <dbReference type="ARBA" id="ARBA00023002"/>
    </source>
</evidence>
<evidence type="ECO:0000256" key="8">
    <source>
        <dbReference type="ARBA" id="ARBA00023014"/>
    </source>
</evidence>